<evidence type="ECO:0000313" key="1">
    <source>
        <dbReference type="EMBL" id="JAH12576.1"/>
    </source>
</evidence>
<name>A0A0E9Q6Q8_ANGAN</name>
<reference evidence="1" key="1">
    <citation type="submission" date="2014-11" db="EMBL/GenBank/DDBJ databases">
        <authorList>
            <person name="Amaro Gonzalez C."/>
        </authorList>
    </citation>
    <scope>NUCLEOTIDE SEQUENCE</scope>
</reference>
<sequence length="14" mass="1531">MCCSANFNSPSKNK</sequence>
<organism evidence="1">
    <name type="scientific">Anguilla anguilla</name>
    <name type="common">European freshwater eel</name>
    <name type="synonym">Muraena anguilla</name>
    <dbReference type="NCBI Taxonomy" id="7936"/>
    <lineage>
        <taxon>Eukaryota</taxon>
        <taxon>Metazoa</taxon>
        <taxon>Chordata</taxon>
        <taxon>Craniata</taxon>
        <taxon>Vertebrata</taxon>
        <taxon>Euteleostomi</taxon>
        <taxon>Actinopterygii</taxon>
        <taxon>Neopterygii</taxon>
        <taxon>Teleostei</taxon>
        <taxon>Anguilliformes</taxon>
        <taxon>Anguillidae</taxon>
        <taxon>Anguilla</taxon>
    </lineage>
</organism>
<proteinExistence type="predicted"/>
<protein>
    <submittedName>
        <fullName evidence="1">Uncharacterized protein</fullName>
    </submittedName>
</protein>
<dbReference type="EMBL" id="GBXM01096001">
    <property type="protein sequence ID" value="JAH12576.1"/>
    <property type="molecule type" value="Transcribed_RNA"/>
</dbReference>
<accession>A0A0E9Q6Q8</accession>
<reference evidence="1" key="2">
    <citation type="journal article" date="2015" name="Fish Shellfish Immunol.">
        <title>Early steps in the European eel (Anguilla anguilla)-Vibrio vulnificus interaction in the gills: Role of the RtxA13 toxin.</title>
        <authorList>
            <person name="Callol A."/>
            <person name="Pajuelo D."/>
            <person name="Ebbesson L."/>
            <person name="Teles M."/>
            <person name="MacKenzie S."/>
            <person name="Amaro C."/>
        </authorList>
    </citation>
    <scope>NUCLEOTIDE SEQUENCE</scope>
</reference>